<proteinExistence type="predicted"/>
<sequence length="459" mass="46999">MKLNPCFILLGLAAATYSMPIDTIEVRDVGEKWNSATEWVKDHGPSYVKAFYNAGKTAVNEQESSGGFLHPTVTRRSALAPLTTSSPLPTSTLAPSSRALLSVPKARAFPTPTARAFPPSFARREANTDAVEPNTAVESAVYKGTEKVENAKEKVKSAASAVASSEPVQDEKNGLSLVAQGFKQSANDTKNAVEAPFKAAATSLQSKVAAVTSSIKEPIKSMATGLAAAASGAKEGYASAQTSSDLPPTLTARSFTIPTARAFPPSFARREVNNDTEGGSSSGEEVQNGLKEIGKGVGEAGTNAASALTAPLKAKVTSEENKVAAVTSSIKEPFKAVATGAAAAASGAKKGYEDAQTPTPTARDFPASVVQRDINAAASALGNGVANVKNSEPAQNIGGGAKQLWTGVKGGTVSVGHDIANSVNKGTHWVGEKVNGVVNEAKGAKEAFVNGASGASQQQ</sequence>
<evidence type="ECO:0000256" key="1">
    <source>
        <dbReference type="SAM" id="MobiDB-lite"/>
    </source>
</evidence>
<feature type="signal peptide" evidence="2">
    <location>
        <begin position="1"/>
        <end position="18"/>
    </location>
</feature>
<feature type="compositionally biased region" description="Polar residues" evidence="1">
    <location>
        <begin position="275"/>
        <end position="285"/>
    </location>
</feature>
<evidence type="ECO:0000313" key="3">
    <source>
        <dbReference type="EMBL" id="KAE9409527.1"/>
    </source>
</evidence>
<evidence type="ECO:0000313" key="4">
    <source>
        <dbReference type="Proteomes" id="UP000799118"/>
    </source>
</evidence>
<feature type="chain" id="PRO_5025413527" evidence="2">
    <location>
        <begin position="19"/>
        <end position="459"/>
    </location>
</feature>
<evidence type="ECO:0000256" key="2">
    <source>
        <dbReference type="SAM" id="SignalP"/>
    </source>
</evidence>
<gene>
    <name evidence="3" type="ORF">BT96DRAFT_913093</name>
</gene>
<reference evidence="3" key="1">
    <citation type="journal article" date="2019" name="Environ. Microbiol.">
        <title>Fungal ecological strategies reflected in gene transcription - a case study of two litter decomposers.</title>
        <authorList>
            <person name="Barbi F."/>
            <person name="Kohler A."/>
            <person name="Barry K."/>
            <person name="Baskaran P."/>
            <person name="Daum C."/>
            <person name="Fauchery L."/>
            <person name="Ihrmark K."/>
            <person name="Kuo A."/>
            <person name="LaButti K."/>
            <person name="Lipzen A."/>
            <person name="Morin E."/>
            <person name="Grigoriev I.V."/>
            <person name="Henrissat B."/>
            <person name="Lindahl B."/>
            <person name="Martin F."/>
        </authorList>
    </citation>
    <scope>NUCLEOTIDE SEQUENCE</scope>
    <source>
        <strain evidence="3">JB14</strain>
    </source>
</reference>
<keyword evidence="4" id="KW-1185">Reference proteome</keyword>
<dbReference type="EMBL" id="ML769387">
    <property type="protein sequence ID" value="KAE9409527.1"/>
    <property type="molecule type" value="Genomic_DNA"/>
</dbReference>
<protein>
    <submittedName>
        <fullName evidence="3">Uncharacterized protein</fullName>
    </submittedName>
</protein>
<keyword evidence="2" id="KW-0732">Signal</keyword>
<dbReference type="AlphaFoldDB" id="A0A6A4IKU3"/>
<dbReference type="Proteomes" id="UP000799118">
    <property type="component" value="Unassembled WGS sequence"/>
</dbReference>
<feature type="region of interest" description="Disordered" evidence="1">
    <location>
        <begin position="266"/>
        <end position="286"/>
    </location>
</feature>
<name>A0A6A4IKU3_9AGAR</name>
<accession>A0A6A4IKU3</accession>
<organism evidence="3 4">
    <name type="scientific">Gymnopus androsaceus JB14</name>
    <dbReference type="NCBI Taxonomy" id="1447944"/>
    <lineage>
        <taxon>Eukaryota</taxon>
        <taxon>Fungi</taxon>
        <taxon>Dikarya</taxon>
        <taxon>Basidiomycota</taxon>
        <taxon>Agaricomycotina</taxon>
        <taxon>Agaricomycetes</taxon>
        <taxon>Agaricomycetidae</taxon>
        <taxon>Agaricales</taxon>
        <taxon>Marasmiineae</taxon>
        <taxon>Omphalotaceae</taxon>
        <taxon>Gymnopus</taxon>
    </lineage>
</organism>